<evidence type="ECO:0000256" key="1">
    <source>
        <dbReference type="ARBA" id="ARBA00004651"/>
    </source>
</evidence>
<protein>
    <submittedName>
        <fullName evidence="10">Phosphoserine phosphatase RsbU</fullName>
        <ecNumber evidence="10">3.1.3.3</ecNumber>
    </submittedName>
</protein>
<dbReference type="Pfam" id="PF02743">
    <property type="entry name" value="dCache_1"/>
    <property type="match status" value="1"/>
</dbReference>
<evidence type="ECO:0000256" key="6">
    <source>
        <dbReference type="ARBA" id="ARBA00023136"/>
    </source>
</evidence>
<dbReference type="KEGG" id="tpla:ElP_20350"/>
<dbReference type="SUPFAM" id="SSF158472">
    <property type="entry name" value="HAMP domain-like"/>
    <property type="match status" value="1"/>
</dbReference>
<dbReference type="Pfam" id="PF00672">
    <property type="entry name" value="HAMP"/>
    <property type="match status" value="1"/>
</dbReference>
<organism evidence="10 11">
    <name type="scientific">Tautonia plasticadhaerens</name>
    <dbReference type="NCBI Taxonomy" id="2527974"/>
    <lineage>
        <taxon>Bacteria</taxon>
        <taxon>Pseudomonadati</taxon>
        <taxon>Planctomycetota</taxon>
        <taxon>Planctomycetia</taxon>
        <taxon>Isosphaerales</taxon>
        <taxon>Isosphaeraceae</taxon>
        <taxon>Tautonia</taxon>
    </lineage>
</organism>
<dbReference type="RefSeq" id="WP_145268835.1">
    <property type="nucleotide sequence ID" value="NZ_CP036426.1"/>
</dbReference>
<keyword evidence="11" id="KW-1185">Reference proteome</keyword>
<dbReference type="PANTHER" id="PTHR43156">
    <property type="entry name" value="STAGE II SPORULATION PROTEIN E-RELATED"/>
    <property type="match status" value="1"/>
</dbReference>
<dbReference type="InterPro" id="IPR001932">
    <property type="entry name" value="PPM-type_phosphatase-like_dom"/>
</dbReference>
<evidence type="ECO:0000313" key="10">
    <source>
        <dbReference type="EMBL" id="QDV34152.1"/>
    </source>
</evidence>
<name>A0A518GZZ4_9BACT</name>
<dbReference type="InterPro" id="IPR036457">
    <property type="entry name" value="PPM-type-like_dom_sf"/>
</dbReference>
<dbReference type="GO" id="GO:0007165">
    <property type="term" value="P:signal transduction"/>
    <property type="evidence" value="ECO:0007669"/>
    <property type="project" value="InterPro"/>
</dbReference>
<evidence type="ECO:0000256" key="8">
    <source>
        <dbReference type="SAM" id="Phobius"/>
    </source>
</evidence>
<evidence type="ECO:0000259" key="9">
    <source>
        <dbReference type="PROSITE" id="PS50885"/>
    </source>
</evidence>
<dbReference type="PROSITE" id="PS50885">
    <property type="entry name" value="HAMP"/>
    <property type="match status" value="1"/>
</dbReference>
<dbReference type="SMART" id="SM00331">
    <property type="entry name" value="PP2C_SIG"/>
    <property type="match status" value="1"/>
</dbReference>
<dbReference type="CDD" id="cd12913">
    <property type="entry name" value="PDC1_MCP_like"/>
    <property type="match status" value="1"/>
</dbReference>
<feature type="region of interest" description="Disordered" evidence="7">
    <location>
        <begin position="611"/>
        <end position="634"/>
    </location>
</feature>
<dbReference type="GO" id="GO:0005886">
    <property type="term" value="C:plasma membrane"/>
    <property type="evidence" value="ECO:0007669"/>
    <property type="project" value="UniProtKB-SubCell"/>
</dbReference>
<dbReference type="Gene3D" id="3.60.40.10">
    <property type="entry name" value="PPM-type phosphatase domain"/>
    <property type="match status" value="1"/>
</dbReference>
<evidence type="ECO:0000256" key="2">
    <source>
        <dbReference type="ARBA" id="ARBA00022475"/>
    </source>
</evidence>
<keyword evidence="2" id="KW-1003">Cell membrane</keyword>
<dbReference type="SMART" id="SM00304">
    <property type="entry name" value="HAMP"/>
    <property type="match status" value="1"/>
</dbReference>
<dbReference type="EMBL" id="CP036426">
    <property type="protein sequence ID" value="QDV34152.1"/>
    <property type="molecule type" value="Genomic_DNA"/>
</dbReference>
<dbReference type="InterPro" id="IPR003660">
    <property type="entry name" value="HAMP_dom"/>
</dbReference>
<dbReference type="PANTHER" id="PTHR43156:SF2">
    <property type="entry name" value="STAGE II SPORULATION PROTEIN E"/>
    <property type="match status" value="1"/>
</dbReference>
<proteinExistence type="predicted"/>
<feature type="domain" description="HAMP" evidence="9">
    <location>
        <begin position="361"/>
        <end position="413"/>
    </location>
</feature>
<keyword evidence="6 8" id="KW-0472">Membrane</keyword>
<sequence length="634" mass="68257">MRRISIRYIGPLLFVVPVIAVIVALQLVSEWEIRKSVDELAGRVVDQVTERVEQRLDGDLSIAVQLTRQAELMVEEGTLDPADLRSWRPAFHDMLVAFPMVDSLAFGTPDGRATWVIRYPGEAGLEFAIEDDQTSGEIVEYTLDGAGEPGERLGSYAFDTTSRPWYEAAVEAGGPTWSAIYPWVRRDGGISTLGIAYCRPVRDDGGELIGVLSADLALLGLSAFLRSVEVSETGQSFLVGPDGNLIAASADVAVARPEGGRVPASEADDPIIRAVDGRVSAQYGSFGQVDRHLGFRMPIDGERYRVEVEPLQNPWELDWRTVVVVPESEVTGALDAVRRRAWLIGGLVALSTLGLGIVASQAMVRPVLRLVEGVRAIGSGDLDHHVAVSGTKEFAQLSDELNRMAGDLKDRLKIRQSLALAMEIQQKLLPAEPPAITGLDIAGHSTYCDETGGDYYDFLELDETAQGDLIVVLGDVMGHGVAAALLMATARGILRSRAAETGSLGELLTHVNRQLEADTGGERFMTMILMVVDVRRGTIRWSSAGHDEPILYDPEADRFAELPEINGLPLGVMDDSTYGEASLDGLAPGRILLVGVGVSKVGGKSRTTGVADGIDGFHPQPRTDIPPCAPPIRA</sequence>
<evidence type="ECO:0000313" key="11">
    <source>
        <dbReference type="Proteomes" id="UP000317835"/>
    </source>
</evidence>
<dbReference type="Gene3D" id="3.30.450.20">
    <property type="entry name" value="PAS domain"/>
    <property type="match status" value="1"/>
</dbReference>
<dbReference type="InterPro" id="IPR033479">
    <property type="entry name" value="dCache_1"/>
</dbReference>
<evidence type="ECO:0000256" key="3">
    <source>
        <dbReference type="ARBA" id="ARBA00022692"/>
    </source>
</evidence>
<dbReference type="OrthoDB" id="247273at2"/>
<keyword evidence="3 8" id="KW-0812">Transmembrane</keyword>
<dbReference type="EC" id="3.1.3.3" evidence="10"/>
<dbReference type="Pfam" id="PF07228">
    <property type="entry name" value="SpoIIE"/>
    <property type="match status" value="1"/>
</dbReference>
<gene>
    <name evidence="10" type="primary">rsbU_1</name>
    <name evidence="10" type="ORF">ElP_20350</name>
</gene>
<feature type="transmembrane region" description="Helical" evidence="8">
    <location>
        <begin position="6"/>
        <end position="28"/>
    </location>
</feature>
<reference evidence="10 11" key="1">
    <citation type="submission" date="2019-02" db="EMBL/GenBank/DDBJ databases">
        <title>Deep-cultivation of Planctomycetes and their phenomic and genomic characterization uncovers novel biology.</title>
        <authorList>
            <person name="Wiegand S."/>
            <person name="Jogler M."/>
            <person name="Boedeker C."/>
            <person name="Pinto D."/>
            <person name="Vollmers J."/>
            <person name="Rivas-Marin E."/>
            <person name="Kohn T."/>
            <person name="Peeters S.H."/>
            <person name="Heuer A."/>
            <person name="Rast P."/>
            <person name="Oberbeckmann S."/>
            <person name="Bunk B."/>
            <person name="Jeske O."/>
            <person name="Meyerdierks A."/>
            <person name="Storesund J.E."/>
            <person name="Kallscheuer N."/>
            <person name="Luecker S."/>
            <person name="Lage O.M."/>
            <person name="Pohl T."/>
            <person name="Merkel B.J."/>
            <person name="Hornburger P."/>
            <person name="Mueller R.-W."/>
            <person name="Bruemmer F."/>
            <person name="Labrenz M."/>
            <person name="Spormann A.M."/>
            <person name="Op den Camp H."/>
            <person name="Overmann J."/>
            <person name="Amann R."/>
            <person name="Jetten M.S.M."/>
            <person name="Mascher T."/>
            <person name="Medema M.H."/>
            <person name="Devos D.P."/>
            <person name="Kaster A.-K."/>
            <person name="Ovreas L."/>
            <person name="Rohde M."/>
            <person name="Galperin M.Y."/>
            <person name="Jogler C."/>
        </authorList>
    </citation>
    <scope>NUCLEOTIDE SEQUENCE [LARGE SCALE GENOMIC DNA]</scope>
    <source>
        <strain evidence="10 11">ElP</strain>
    </source>
</reference>
<dbReference type="Gene3D" id="6.10.340.10">
    <property type="match status" value="1"/>
</dbReference>
<comment type="subcellular location">
    <subcellularLocation>
        <location evidence="1">Cell membrane</location>
        <topology evidence="1">Multi-pass membrane protein</topology>
    </subcellularLocation>
</comment>
<dbReference type="AlphaFoldDB" id="A0A518GZZ4"/>
<keyword evidence="4 10" id="KW-0378">Hydrolase</keyword>
<dbReference type="CDD" id="cd06225">
    <property type="entry name" value="HAMP"/>
    <property type="match status" value="1"/>
</dbReference>
<evidence type="ECO:0000256" key="5">
    <source>
        <dbReference type="ARBA" id="ARBA00022989"/>
    </source>
</evidence>
<evidence type="ECO:0000256" key="4">
    <source>
        <dbReference type="ARBA" id="ARBA00022801"/>
    </source>
</evidence>
<accession>A0A518GZZ4</accession>
<dbReference type="InterPro" id="IPR052016">
    <property type="entry name" value="Bact_Sigma-Reg"/>
</dbReference>
<evidence type="ECO:0000256" key="7">
    <source>
        <dbReference type="SAM" id="MobiDB-lite"/>
    </source>
</evidence>
<dbReference type="Proteomes" id="UP000317835">
    <property type="component" value="Chromosome"/>
</dbReference>
<keyword evidence="5 8" id="KW-1133">Transmembrane helix</keyword>
<dbReference type="GO" id="GO:0016791">
    <property type="term" value="F:phosphatase activity"/>
    <property type="evidence" value="ECO:0007669"/>
    <property type="project" value="TreeGrafter"/>
</dbReference>